<dbReference type="GO" id="GO:0046983">
    <property type="term" value="F:protein dimerization activity"/>
    <property type="evidence" value="ECO:0007669"/>
    <property type="project" value="InterPro"/>
</dbReference>
<dbReference type="SUPFAM" id="SSF55785">
    <property type="entry name" value="PYP-like sensor domain (PAS domain)"/>
    <property type="match status" value="2"/>
</dbReference>
<dbReference type="AlphaFoldDB" id="X0SBB6"/>
<dbReference type="EMBL" id="BARS01001921">
    <property type="protein sequence ID" value="GAF78314.1"/>
    <property type="molecule type" value="Genomic_DNA"/>
</dbReference>
<gene>
    <name evidence="10" type="ORF">S01H1_03539</name>
</gene>
<protein>
    <recommendedName>
        <fullName evidence="2">histidine kinase</fullName>
        <ecNumber evidence="2">2.7.13.3</ecNumber>
    </recommendedName>
</protein>
<dbReference type="Gene3D" id="3.30.565.10">
    <property type="entry name" value="Histidine kinase-like ATPase, C-terminal domain"/>
    <property type="match status" value="1"/>
</dbReference>
<evidence type="ECO:0000256" key="6">
    <source>
        <dbReference type="ARBA" id="ARBA00022777"/>
    </source>
</evidence>
<organism evidence="10">
    <name type="scientific">marine sediment metagenome</name>
    <dbReference type="NCBI Taxonomy" id="412755"/>
    <lineage>
        <taxon>unclassified sequences</taxon>
        <taxon>metagenomes</taxon>
        <taxon>ecological metagenomes</taxon>
    </lineage>
</organism>
<dbReference type="PROSITE" id="PS50113">
    <property type="entry name" value="PAC"/>
    <property type="match status" value="2"/>
</dbReference>
<comment type="catalytic activity">
    <reaction evidence="1">
        <text>ATP + protein L-histidine = ADP + protein N-phospho-L-histidine.</text>
        <dbReference type="EC" id="2.7.13.3"/>
    </reaction>
</comment>
<evidence type="ECO:0000259" key="9">
    <source>
        <dbReference type="PROSITE" id="PS50113"/>
    </source>
</evidence>
<dbReference type="PROSITE" id="PS50112">
    <property type="entry name" value="PAS"/>
    <property type="match status" value="1"/>
</dbReference>
<keyword evidence="3" id="KW-0597">Phosphoprotein</keyword>
<keyword evidence="4" id="KW-0808">Transferase</keyword>
<dbReference type="GO" id="GO:0005524">
    <property type="term" value="F:ATP binding"/>
    <property type="evidence" value="ECO:0007669"/>
    <property type="project" value="UniProtKB-KW"/>
</dbReference>
<evidence type="ECO:0000256" key="2">
    <source>
        <dbReference type="ARBA" id="ARBA00012438"/>
    </source>
</evidence>
<dbReference type="GO" id="GO:0016020">
    <property type="term" value="C:membrane"/>
    <property type="evidence" value="ECO:0007669"/>
    <property type="project" value="InterPro"/>
</dbReference>
<dbReference type="SMART" id="SM00086">
    <property type="entry name" value="PAC"/>
    <property type="match status" value="2"/>
</dbReference>
<dbReference type="Pfam" id="PF07730">
    <property type="entry name" value="HisKA_3"/>
    <property type="match status" value="1"/>
</dbReference>
<dbReference type="InterPro" id="IPR011712">
    <property type="entry name" value="Sig_transdc_His_kin_sub3_dim/P"/>
</dbReference>
<dbReference type="InterPro" id="IPR003594">
    <property type="entry name" value="HATPase_dom"/>
</dbReference>
<feature type="domain" description="PAC" evidence="9">
    <location>
        <begin position="290"/>
        <end position="342"/>
    </location>
</feature>
<dbReference type="Pfam" id="PF13426">
    <property type="entry name" value="PAS_9"/>
    <property type="match status" value="2"/>
</dbReference>
<evidence type="ECO:0000256" key="7">
    <source>
        <dbReference type="ARBA" id="ARBA00022840"/>
    </source>
</evidence>
<sequence>DKILGIDNTQYIGKTIEKAFPEISKTEIPKRFRAIAKMGGFWKKENIVYEDNLISGAFENYNFQISEGMMASVFTEITERKQAEENLKSSEERLKILFESAPDAYYLNDLKGNLIDGNQAAVDLMGYTKEKLIGKSFLKLKILSVKEILKASKLLLKNVQGKGTGPDEFILNRKDGSQVPVEIRTYPVKIKDETVVLGIARDITKRKKFITDLMEREEKYRTLTYNLNVGVYRSTPGANGKFIEANPAFLRIFEFRSKDELERFKAVNFYSDPLDRNSIEEKLTSKGFLINEEIKMRKKDGTIFYASISATVAKDESGEIIHYDGIIEDVTEERKTREDILTYQSNLKSLTNELLVTEEEAKRRLAMTLHDKLLQSLVLANFKSSELNKKVEKSEHKKILNEITSFITEAINESRNITYELSPPVLYEMGLIPAISWKLDEMEKNNKIKTSLIDQSNSYEFDEKEQIILYRTISELLQNVLKHSKAKEVNVSFKQFTNDYIITISDNGRGFDLEAMREKAVSQKKFG</sequence>
<dbReference type="InterPro" id="IPR050482">
    <property type="entry name" value="Sensor_HK_TwoCompSys"/>
</dbReference>
<dbReference type="CDD" id="cd00130">
    <property type="entry name" value="PAS"/>
    <property type="match status" value="2"/>
</dbReference>
<dbReference type="SUPFAM" id="SSF55874">
    <property type="entry name" value="ATPase domain of HSP90 chaperone/DNA topoisomerase II/histidine kinase"/>
    <property type="match status" value="1"/>
</dbReference>
<dbReference type="PANTHER" id="PTHR24421">
    <property type="entry name" value="NITRATE/NITRITE SENSOR PROTEIN NARX-RELATED"/>
    <property type="match status" value="1"/>
</dbReference>
<comment type="caution">
    <text evidence="10">The sequence shown here is derived from an EMBL/GenBank/DDBJ whole genome shotgun (WGS) entry which is preliminary data.</text>
</comment>
<accession>X0SBB6</accession>
<feature type="domain" description="PAS" evidence="8">
    <location>
        <begin position="90"/>
        <end position="138"/>
    </location>
</feature>
<evidence type="ECO:0000256" key="1">
    <source>
        <dbReference type="ARBA" id="ARBA00000085"/>
    </source>
</evidence>
<dbReference type="InterPro" id="IPR035965">
    <property type="entry name" value="PAS-like_dom_sf"/>
</dbReference>
<reference evidence="10" key="1">
    <citation type="journal article" date="2014" name="Front. Microbiol.">
        <title>High frequency of phylogenetically diverse reductive dehalogenase-homologous genes in deep subseafloor sedimentary metagenomes.</title>
        <authorList>
            <person name="Kawai M."/>
            <person name="Futagami T."/>
            <person name="Toyoda A."/>
            <person name="Takaki Y."/>
            <person name="Nishi S."/>
            <person name="Hori S."/>
            <person name="Arai W."/>
            <person name="Tsubouchi T."/>
            <person name="Morono Y."/>
            <person name="Uchiyama I."/>
            <person name="Ito T."/>
            <person name="Fujiyama A."/>
            <person name="Inagaki F."/>
            <person name="Takami H."/>
        </authorList>
    </citation>
    <scope>NUCLEOTIDE SEQUENCE</scope>
    <source>
        <strain evidence="10">Expedition CK06-06</strain>
    </source>
</reference>
<proteinExistence type="predicted"/>
<keyword evidence="6" id="KW-0418">Kinase</keyword>
<feature type="non-terminal residue" evidence="10">
    <location>
        <position position="527"/>
    </location>
</feature>
<dbReference type="EC" id="2.7.13.3" evidence="2"/>
<dbReference type="Pfam" id="PF02518">
    <property type="entry name" value="HATPase_c"/>
    <property type="match status" value="1"/>
</dbReference>
<dbReference type="InterPro" id="IPR000700">
    <property type="entry name" value="PAS-assoc_C"/>
</dbReference>
<keyword evidence="5" id="KW-0547">Nucleotide-binding</keyword>
<evidence type="ECO:0000256" key="5">
    <source>
        <dbReference type="ARBA" id="ARBA00022741"/>
    </source>
</evidence>
<dbReference type="InterPro" id="IPR000014">
    <property type="entry name" value="PAS"/>
</dbReference>
<dbReference type="PANTHER" id="PTHR24421:SF10">
    <property type="entry name" value="NITRATE_NITRITE SENSOR PROTEIN NARQ"/>
    <property type="match status" value="1"/>
</dbReference>
<keyword evidence="7" id="KW-0067">ATP-binding</keyword>
<dbReference type="GO" id="GO:0000155">
    <property type="term" value="F:phosphorelay sensor kinase activity"/>
    <property type="evidence" value="ECO:0007669"/>
    <property type="project" value="InterPro"/>
</dbReference>
<dbReference type="SMART" id="SM00091">
    <property type="entry name" value="PAS"/>
    <property type="match status" value="2"/>
</dbReference>
<dbReference type="NCBIfam" id="TIGR00229">
    <property type="entry name" value="sensory_box"/>
    <property type="match status" value="2"/>
</dbReference>
<evidence type="ECO:0000256" key="4">
    <source>
        <dbReference type="ARBA" id="ARBA00022679"/>
    </source>
</evidence>
<dbReference type="InterPro" id="IPR001610">
    <property type="entry name" value="PAC"/>
</dbReference>
<dbReference type="Gene3D" id="3.30.450.20">
    <property type="entry name" value="PAS domain"/>
    <property type="match status" value="2"/>
</dbReference>
<evidence type="ECO:0000313" key="10">
    <source>
        <dbReference type="EMBL" id="GAF78314.1"/>
    </source>
</evidence>
<feature type="non-terminal residue" evidence="10">
    <location>
        <position position="1"/>
    </location>
</feature>
<evidence type="ECO:0000259" key="8">
    <source>
        <dbReference type="PROSITE" id="PS50112"/>
    </source>
</evidence>
<feature type="domain" description="PAC" evidence="9">
    <location>
        <begin position="165"/>
        <end position="215"/>
    </location>
</feature>
<name>X0SBB6_9ZZZZ</name>
<evidence type="ECO:0000256" key="3">
    <source>
        <dbReference type="ARBA" id="ARBA00022553"/>
    </source>
</evidence>
<dbReference type="InterPro" id="IPR036890">
    <property type="entry name" value="HATPase_C_sf"/>
</dbReference>